<evidence type="ECO:0000256" key="1">
    <source>
        <dbReference type="ARBA" id="ARBA00022630"/>
    </source>
</evidence>
<evidence type="ECO:0000313" key="4">
    <source>
        <dbReference type="EMBL" id="KUP93411.1"/>
    </source>
</evidence>
<dbReference type="CDD" id="cd02803">
    <property type="entry name" value="OYE_like_FMN_family"/>
    <property type="match status" value="1"/>
</dbReference>
<dbReference type="AlphaFoldDB" id="A0A132BYE3"/>
<dbReference type="InterPro" id="IPR013785">
    <property type="entry name" value="Aldolase_TIM"/>
</dbReference>
<gene>
    <name evidence="4" type="ORF">TRIHO_17520</name>
</gene>
<dbReference type="EMBL" id="LPUY01000053">
    <property type="protein sequence ID" value="KUP93411.1"/>
    <property type="molecule type" value="Genomic_DNA"/>
</dbReference>
<dbReference type="Proteomes" id="UP000068382">
    <property type="component" value="Unassembled WGS sequence"/>
</dbReference>
<name>A0A132BYE3_9RHOB</name>
<keyword evidence="5" id="KW-1185">Reference proteome</keyword>
<dbReference type="PANTHER" id="PTHR43656">
    <property type="entry name" value="BINDING OXIDOREDUCTASE, PUTATIVE (AFU_ORTHOLOGUE AFUA_2G08260)-RELATED"/>
    <property type="match status" value="1"/>
</dbReference>
<dbReference type="GO" id="GO:0016491">
    <property type="term" value="F:oxidoreductase activity"/>
    <property type="evidence" value="ECO:0007669"/>
    <property type="project" value="UniProtKB-KW"/>
</dbReference>
<evidence type="ECO:0000313" key="5">
    <source>
        <dbReference type="Proteomes" id="UP000068382"/>
    </source>
</evidence>
<proteinExistence type="predicted"/>
<organism evidence="4 5">
    <name type="scientific">Tritonibacter horizontis</name>
    <dbReference type="NCBI Taxonomy" id="1768241"/>
    <lineage>
        <taxon>Bacteria</taxon>
        <taxon>Pseudomonadati</taxon>
        <taxon>Pseudomonadota</taxon>
        <taxon>Alphaproteobacteria</taxon>
        <taxon>Rhodobacterales</taxon>
        <taxon>Paracoccaceae</taxon>
        <taxon>Tritonibacter</taxon>
    </lineage>
</organism>
<dbReference type="GO" id="GO:0010181">
    <property type="term" value="F:FMN binding"/>
    <property type="evidence" value="ECO:0007669"/>
    <property type="project" value="InterPro"/>
</dbReference>
<dbReference type="Pfam" id="PF00724">
    <property type="entry name" value="Oxidored_FMN"/>
    <property type="match status" value="1"/>
</dbReference>
<dbReference type="PANTHER" id="PTHR43656:SF2">
    <property type="entry name" value="BINDING OXIDOREDUCTASE, PUTATIVE (AFU_ORTHOLOGUE AFUA_2G08260)-RELATED"/>
    <property type="match status" value="1"/>
</dbReference>
<evidence type="ECO:0000259" key="3">
    <source>
        <dbReference type="Pfam" id="PF00724"/>
    </source>
</evidence>
<dbReference type="EC" id="1.-.-.-" evidence="4"/>
<reference evidence="4 5" key="1">
    <citation type="submission" date="2015-12" db="EMBL/GenBank/DDBJ databases">
        <title>Genome sequence of the marine Rhodobacteraceae strain O3.65, Candidatus Tritonibacter horizontis.</title>
        <authorList>
            <person name="Poehlein A."/>
            <person name="Giebel H.A."/>
            <person name="Voget S."/>
            <person name="Brinkhoff T."/>
        </authorList>
    </citation>
    <scope>NUCLEOTIDE SEQUENCE [LARGE SCALE GENOMIC DNA]</scope>
    <source>
        <strain evidence="4 5">O3.65</strain>
    </source>
</reference>
<dbReference type="SUPFAM" id="SSF51395">
    <property type="entry name" value="FMN-linked oxidoreductases"/>
    <property type="match status" value="1"/>
</dbReference>
<dbReference type="PATRIC" id="fig|1768241.3.peg.1839"/>
<dbReference type="RefSeq" id="WP_082705080.1">
    <property type="nucleotide sequence ID" value="NZ_LPUY01000053.1"/>
</dbReference>
<evidence type="ECO:0000256" key="2">
    <source>
        <dbReference type="ARBA" id="ARBA00023002"/>
    </source>
</evidence>
<dbReference type="InterPro" id="IPR051799">
    <property type="entry name" value="NADH_flavin_oxidoreductase"/>
</dbReference>
<comment type="caution">
    <text evidence="4">The sequence shown here is derived from an EMBL/GenBank/DDBJ whole genome shotgun (WGS) entry which is preliminary data.</text>
</comment>
<sequence>MAAKLTTDTPGQIGLLRTANRFVLAPMSRASAYKDGTPTAAMARYYAEFAKGGFGLLIAEGAFTDDVFAQSYSNQPGLVTDAHQAGWAQVVTAVKAEGGRIILQLIHAGAVSQHVDTPHAPSAIRPKGSMLVGYGHKQGAYGIPEVLSLDDIDNVVGGFVSAAKRAERAGFDGVEIHCANGYLLDQFLTPESNTRTDKYGGDIANRLRLTCDILSEVKARATTGFLVGVRLSQAKATEPDYFWHNGLQDAGQIFDSVAAAGADFIHLASEAKGYAYHSATKSGENLTSFAKRLTGLPVIANGGLQDVSLANEILGADQADFVAVGKTALLNPDLPKRLRAGLPLRAFSYDMFKYGVTIDAQEKWTQEQTVNV</sequence>
<feature type="domain" description="NADH:flavin oxidoreductase/NADH oxidase N-terminal" evidence="3">
    <location>
        <begin position="10"/>
        <end position="344"/>
    </location>
</feature>
<dbReference type="InterPro" id="IPR001155">
    <property type="entry name" value="OxRdtase_FMN_N"/>
</dbReference>
<protein>
    <submittedName>
        <fullName evidence="4">NADH oxidase</fullName>
        <ecNumber evidence="4">1.-.-.-</ecNumber>
    </submittedName>
</protein>
<dbReference type="OrthoDB" id="9784632at2"/>
<keyword evidence="1" id="KW-0285">Flavoprotein</keyword>
<dbReference type="Gene3D" id="3.20.20.70">
    <property type="entry name" value="Aldolase class I"/>
    <property type="match status" value="1"/>
</dbReference>
<accession>A0A132BYE3</accession>
<keyword evidence="2 4" id="KW-0560">Oxidoreductase</keyword>